<proteinExistence type="predicted"/>
<evidence type="ECO:0000256" key="1">
    <source>
        <dbReference type="SAM" id="MobiDB-lite"/>
    </source>
</evidence>
<name>A0ABQ5IA17_9ASTR</name>
<dbReference type="EMBL" id="BQNB010020487">
    <property type="protein sequence ID" value="GJT96510.1"/>
    <property type="molecule type" value="Genomic_DNA"/>
</dbReference>
<evidence type="ECO:0008006" key="4">
    <source>
        <dbReference type="Google" id="ProtNLM"/>
    </source>
</evidence>
<protein>
    <recommendedName>
        <fullName evidence="4">CCHC-type domain-containing protein</fullName>
    </recommendedName>
</protein>
<dbReference type="Proteomes" id="UP001151760">
    <property type="component" value="Unassembled WGS sequence"/>
</dbReference>
<reference evidence="2" key="1">
    <citation type="journal article" date="2022" name="Int. J. Mol. Sci.">
        <title>Draft Genome of Tanacetum Coccineum: Genomic Comparison of Closely Related Tanacetum-Family Plants.</title>
        <authorList>
            <person name="Yamashiro T."/>
            <person name="Shiraishi A."/>
            <person name="Nakayama K."/>
            <person name="Satake H."/>
        </authorList>
    </citation>
    <scope>NUCLEOTIDE SEQUENCE</scope>
</reference>
<reference evidence="2" key="2">
    <citation type="submission" date="2022-01" db="EMBL/GenBank/DDBJ databases">
        <authorList>
            <person name="Yamashiro T."/>
            <person name="Shiraishi A."/>
            <person name="Satake H."/>
            <person name="Nakayama K."/>
        </authorList>
    </citation>
    <scope>NUCLEOTIDE SEQUENCE</scope>
</reference>
<feature type="compositionally biased region" description="Low complexity" evidence="1">
    <location>
        <begin position="21"/>
        <end position="42"/>
    </location>
</feature>
<feature type="compositionally biased region" description="Gly residues" evidence="1">
    <location>
        <begin position="53"/>
        <end position="71"/>
    </location>
</feature>
<sequence length="323" mass="35957">MYELNTEYNWERIRIIPPRITTRNAGRGTATPRGGRTGGRTSRGSKRTRGRTGDQGNGGIDEQGGQLGGQGNEVNDGVDGVPDFSTIIAQQLQNLLPSILAQVGNQGNNQGNNRNQNGDAMNDNIQGDVRNVIIESVQDMSGCGDDQKVKYTVGSFVDFKTLIREEFCPINEMQKLEIEFWNHAMVGDGHVVYTDRFHELARVVPHLVTPENKWIESRDRNVKDDNKRTRTGNTFATPANPVRKEYTSVAPKCVNYNLHHSPESHCHAYFNYNRLGYIAKDCRVIPRMVNQVNARTPTAAHGACFECGGTDHFKAACPRLNQA</sequence>
<feature type="region of interest" description="Disordered" evidence="1">
    <location>
        <begin position="21"/>
        <end position="79"/>
    </location>
</feature>
<evidence type="ECO:0000313" key="3">
    <source>
        <dbReference type="Proteomes" id="UP001151760"/>
    </source>
</evidence>
<organism evidence="2 3">
    <name type="scientific">Tanacetum coccineum</name>
    <dbReference type="NCBI Taxonomy" id="301880"/>
    <lineage>
        <taxon>Eukaryota</taxon>
        <taxon>Viridiplantae</taxon>
        <taxon>Streptophyta</taxon>
        <taxon>Embryophyta</taxon>
        <taxon>Tracheophyta</taxon>
        <taxon>Spermatophyta</taxon>
        <taxon>Magnoliopsida</taxon>
        <taxon>eudicotyledons</taxon>
        <taxon>Gunneridae</taxon>
        <taxon>Pentapetalae</taxon>
        <taxon>asterids</taxon>
        <taxon>campanulids</taxon>
        <taxon>Asterales</taxon>
        <taxon>Asteraceae</taxon>
        <taxon>Asteroideae</taxon>
        <taxon>Anthemideae</taxon>
        <taxon>Anthemidinae</taxon>
        <taxon>Tanacetum</taxon>
    </lineage>
</organism>
<comment type="caution">
    <text evidence="2">The sequence shown here is derived from an EMBL/GenBank/DDBJ whole genome shotgun (WGS) entry which is preliminary data.</text>
</comment>
<evidence type="ECO:0000313" key="2">
    <source>
        <dbReference type="EMBL" id="GJT96510.1"/>
    </source>
</evidence>
<keyword evidence="3" id="KW-1185">Reference proteome</keyword>
<accession>A0ABQ5IA17</accession>
<dbReference type="Gene3D" id="4.10.60.10">
    <property type="entry name" value="Zinc finger, CCHC-type"/>
    <property type="match status" value="1"/>
</dbReference>
<gene>
    <name evidence="2" type="ORF">Tco_1092028</name>
</gene>